<proteinExistence type="predicted"/>
<accession>M3JDM3</accession>
<organism evidence="1 2">
    <name type="scientific">Candida maltosa (strain Xu316)</name>
    <name type="common">Yeast</name>
    <dbReference type="NCBI Taxonomy" id="1245528"/>
    <lineage>
        <taxon>Eukaryota</taxon>
        <taxon>Fungi</taxon>
        <taxon>Dikarya</taxon>
        <taxon>Ascomycota</taxon>
        <taxon>Saccharomycotina</taxon>
        <taxon>Pichiomycetes</taxon>
        <taxon>Debaryomycetaceae</taxon>
        <taxon>Candida/Lodderomyces clade</taxon>
        <taxon>Candida</taxon>
    </lineage>
</organism>
<dbReference type="EMBL" id="AOGT01000306">
    <property type="protein sequence ID" value="EMG50298.1"/>
    <property type="molecule type" value="Genomic_DNA"/>
</dbReference>
<reference evidence="1 2" key="1">
    <citation type="submission" date="2013-02" db="EMBL/GenBank/DDBJ databases">
        <title>Genome sequence of Candida maltosa Xu316, a potential industrial strain for xylitol and ethanol production.</title>
        <authorList>
            <person name="Yu J."/>
            <person name="Wang Q."/>
            <person name="Geng X."/>
            <person name="Bao W."/>
            <person name="He P."/>
            <person name="Cai J."/>
        </authorList>
    </citation>
    <scope>NUCLEOTIDE SEQUENCE [LARGE SCALE GENOMIC DNA]</scope>
    <source>
        <strain evidence="2">Xu316</strain>
    </source>
</reference>
<dbReference type="PANTHER" id="PTHR32134:SF169">
    <property type="entry name" value="FNIP REPEAT-CONTAINING PROTEIN-RELATED"/>
    <property type="match status" value="1"/>
</dbReference>
<dbReference type="HOGENOM" id="CLU_021918_0_0_1"/>
<dbReference type="InterPro" id="IPR001611">
    <property type="entry name" value="Leu-rich_rpt"/>
</dbReference>
<protein>
    <submittedName>
        <fullName evidence="1">Uncharacterized protein</fullName>
    </submittedName>
</protein>
<dbReference type="OrthoDB" id="3980749at2759"/>
<dbReference type="PANTHER" id="PTHR32134">
    <property type="entry name" value="FNIP REPEAT-CONTAINING PROTEIN"/>
    <property type="match status" value="1"/>
</dbReference>
<evidence type="ECO:0000313" key="2">
    <source>
        <dbReference type="Proteomes" id="UP000011777"/>
    </source>
</evidence>
<dbReference type="InterPro" id="IPR051251">
    <property type="entry name" value="STK_FNIP-Repeat"/>
</dbReference>
<keyword evidence="2" id="KW-1185">Reference proteome</keyword>
<dbReference type="PROSITE" id="PS51450">
    <property type="entry name" value="LRR"/>
    <property type="match status" value="1"/>
</dbReference>
<dbReference type="STRING" id="1245528.M3JDM3"/>
<name>M3JDM3_CANMX</name>
<dbReference type="Gene3D" id="3.80.10.10">
    <property type="entry name" value="Ribonuclease Inhibitor"/>
    <property type="match status" value="1"/>
</dbReference>
<comment type="caution">
    <text evidence="1">The sequence shown here is derived from an EMBL/GenBank/DDBJ whole genome shotgun (WGS) entry which is preliminary data.</text>
</comment>
<dbReference type="AlphaFoldDB" id="M3JDM3"/>
<dbReference type="SUPFAM" id="SSF52047">
    <property type="entry name" value="RNI-like"/>
    <property type="match status" value="1"/>
</dbReference>
<evidence type="ECO:0000313" key="1">
    <source>
        <dbReference type="EMBL" id="EMG50298.1"/>
    </source>
</evidence>
<dbReference type="InterPro" id="IPR032675">
    <property type="entry name" value="LRR_dom_sf"/>
</dbReference>
<gene>
    <name evidence="1" type="ORF">G210_4667</name>
</gene>
<sequence length="617" mass="69224">MNSLAILPNEVVEIICSYLPKTTLVELKEAQNIQGPVIQTLFSTVYVTSKTLSEHWDINGTLFEYGIVNENDVRIWNIQHFIKIINMHPWLRPKKIVFENLSDMVSLAEFNPGMLKSTQIELADDCFRNPDLESVDQLASYPVDTIHGLKIDASYQPLLALAENTRCISCYLNPQDLDIFLSMELPNLQKLKLSNEVPFSLSGKFKTFAPNLTELDTVIDFSDVAYAAVEFEFPTCLSVLSIAVSENIFGCTISFQNLVNLESISFRSDMEVTILVPKDLISISCHGVFDFTSLASDHPNLQKLEYYPDSYELWKIIDLRENISRCDSLKCLALPWDFVLSNQIAGVGSCCPKFPESLTKLTLGSTRDYWKHTTGVAIDISYLNKVTHLEINSIVDIPILGSLPHNLTFLKVTNMDNISNLEPLIEDAMNLAELEFWDCGIPSTLNLPSTLKSLAIINSVNVLENLIVEGENLERLNVRGGGLYTLKDSTLSVPSTLKVLELRDCGISLIDESFDWPKSLTKLDLGGNDFEFIANLPESLKYLSCDLNELNPTEFGSDFPLGLKYLNLASTGLTNEDVKALDLKRYKELTDLVLKDNMVGGFDYEELFPPDLIFLSL</sequence>
<dbReference type="Proteomes" id="UP000011777">
    <property type="component" value="Unassembled WGS sequence"/>
</dbReference>